<dbReference type="AlphaFoldDB" id="A0A5J4UCL2"/>
<dbReference type="EC" id="2.7.11.1" evidence="1"/>
<evidence type="ECO:0000313" key="9">
    <source>
        <dbReference type="Proteomes" id="UP000324800"/>
    </source>
</evidence>
<keyword evidence="3" id="KW-0547">Nucleotide-binding</keyword>
<comment type="caution">
    <text evidence="8">The sequence shown here is derived from an EMBL/GenBank/DDBJ whole genome shotgun (WGS) entry which is preliminary data.</text>
</comment>
<dbReference type="EMBL" id="SNRW01017253">
    <property type="protein sequence ID" value="KAA6368536.1"/>
    <property type="molecule type" value="Genomic_DNA"/>
</dbReference>
<feature type="coiled-coil region" evidence="6">
    <location>
        <begin position="110"/>
        <end position="179"/>
    </location>
</feature>
<keyword evidence="5" id="KW-0067">ATP-binding</keyword>
<evidence type="ECO:0000256" key="4">
    <source>
        <dbReference type="ARBA" id="ARBA00022777"/>
    </source>
</evidence>
<dbReference type="PROSITE" id="PS50011">
    <property type="entry name" value="PROTEIN_KINASE_DOM"/>
    <property type="match status" value="1"/>
</dbReference>
<evidence type="ECO:0000256" key="5">
    <source>
        <dbReference type="ARBA" id="ARBA00022840"/>
    </source>
</evidence>
<dbReference type="Gene3D" id="2.60.120.920">
    <property type="match status" value="1"/>
</dbReference>
<gene>
    <name evidence="8" type="ORF">EZS28_035937</name>
</gene>
<evidence type="ECO:0000256" key="2">
    <source>
        <dbReference type="ARBA" id="ARBA00022679"/>
    </source>
</evidence>
<dbReference type="OrthoDB" id="4062651at2759"/>
<accession>A0A5J4UCL2</accession>
<keyword evidence="6" id="KW-0175">Coiled coil</keyword>
<dbReference type="GO" id="GO:0005524">
    <property type="term" value="F:ATP binding"/>
    <property type="evidence" value="ECO:0007669"/>
    <property type="project" value="UniProtKB-KW"/>
</dbReference>
<dbReference type="SUPFAM" id="SSF57997">
    <property type="entry name" value="Tropomyosin"/>
    <property type="match status" value="1"/>
</dbReference>
<name>A0A5J4UCL2_9EUKA</name>
<sequence length="397" mass="45411">MKSFCCRSSTTEQSDIFAFGCVIFELLTGQHPFQGKSKQEHEMIENIKNGKVAQLPDWVSQGMKEIVMTMLSKKSEDRPKASVILEQDTIKMYLRSRNMNTRSNIPNNQTNQQEQHLHTIEQQKREIEQRLRTFESRIQIVENEKRQSEERARLAEEKVRSKEEDIQRLQIIIVQLQSSHNSTSHINTTHSAHDLSQRTAFEDTTTELENLDTIGNRLHLVQIGGINRKAIILKSISIVIPLDKVISDGIWRLSVRFDGCNSGQSNQYANGCIGISKADNTISCPCFPGSQPYTQYMLDFHGNGTSFYKGNKTEGNAKFVDGQLVTLELDKDKGNMRFFIDDKLQPIYVRGIIQPVKFYCFMYKENSSFTVISLKKLPSATTETLANEKVVQWQTQS</sequence>
<protein>
    <recommendedName>
        <fullName evidence="1">non-specific serine/threonine protein kinase</fullName>
        <ecNumber evidence="1">2.7.11.1</ecNumber>
    </recommendedName>
</protein>
<evidence type="ECO:0000259" key="7">
    <source>
        <dbReference type="PROSITE" id="PS50011"/>
    </source>
</evidence>
<dbReference type="InterPro" id="IPR043136">
    <property type="entry name" value="B30.2/SPRY_sf"/>
</dbReference>
<dbReference type="InterPro" id="IPR050660">
    <property type="entry name" value="NEK_Ser/Thr_kinase"/>
</dbReference>
<dbReference type="PANTHER" id="PTHR43671:SF13">
    <property type="entry name" value="SERINE_THREONINE-PROTEIN KINASE NEK2"/>
    <property type="match status" value="1"/>
</dbReference>
<dbReference type="InterPro" id="IPR011009">
    <property type="entry name" value="Kinase-like_dom_sf"/>
</dbReference>
<keyword evidence="4" id="KW-0418">Kinase</keyword>
<evidence type="ECO:0000313" key="8">
    <source>
        <dbReference type="EMBL" id="KAA6368536.1"/>
    </source>
</evidence>
<keyword evidence="2" id="KW-0808">Transferase</keyword>
<dbReference type="GO" id="GO:0004674">
    <property type="term" value="F:protein serine/threonine kinase activity"/>
    <property type="evidence" value="ECO:0007669"/>
    <property type="project" value="UniProtKB-EC"/>
</dbReference>
<feature type="domain" description="Protein kinase" evidence="7">
    <location>
        <begin position="1"/>
        <end position="94"/>
    </location>
</feature>
<proteinExistence type="predicted"/>
<organism evidence="8 9">
    <name type="scientific">Streblomastix strix</name>
    <dbReference type="NCBI Taxonomy" id="222440"/>
    <lineage>
        <taxon>Eukaryota</taxon>
        <taxon>Metamonada</taxon>
        <taxon>Preaxostyla</taxon>
        <taxon>Oxymonadida</taxon>
        <taxon>Streblomastigidae</taxon>
        <taxon>Streblomastix</taxon>
    </lineage>
</organism>
<dbReference type="Proteomes" id="UP000324800">
    <property type="component" value="Unassembled WGS sequence"/>
</dbReference>
<dbReference type="PANTHER" id="PTHR43671">
    <property type="entry name" value="SERINE/THREONINE-PROTEIN KINASE NEK"/>
    <property type="match status" value="1"/>
</dbReference>
<reference evidence="8 9" key="1">
    <citation type="submission" date="2019-03" db="EMBL/GenBank/DDBJ databases">
        <title>Single cell metagenomics reveals metabolic interactions within the superorganism composed of flagellate Streblomastix strix and complex community of Bacteroidetes bacteria on its surface.</title>
        <authorList>
            <person name="Treitli S.C."/>
            <person name="Kolisko M."/>
            <person name="Husnik F."/>
            <person name="Keeling P."/>
            <person name="Hampl V."/>
        </authorList>
    </citation>
    <scope>NUCLEOTIDE SEQUENCE [LARGE SCALE GENOMIC DNA]</scope>
    <source>
        <strain evidence="8">ST1C</strain>
    </source>
</reference>
<dbReference type="Gene3D" id="1.10.510.10">
    <property type="entry name" value="Transferase(Phosphotransferase) domain 1"/>
    <property type="match status" value="1"/>
</dbReference>
<dbReference type="SUPFAM" id="SSF56112">
    <property type="entry name" value="Protein kinase-like (PK-like)"/>
    <property type="match status" value="1"/>
</dbReference>
<evidence type="ECO:0000256" key="1">
    <source>
        <dbReference type="ARBA" id="ARBA00012513"/>
    </source>
</evidence>
<dbReference type="Pfam" id="PF07714">
    <property type="entry name" value="PK_Tyr_Ser-Thr"/>
    <property type="match status" value="1"/>
</dbReference>
<evidence type="ECO:0000256" key="3">
    <source>
        <dbReference type="ARBA" id="ARBA00022741"/>
    </source>
</evidence>
<evidence type="ECO:0000256" key="6">
    <source>
        <dbReference type="SAM" id="Coils"/>
    </source>
</evidence>
<dbReference type="InterPro" id="IPR001245">
    <property type="entry name" value="Ser-Thr/Tyr_kinase_cat_dom"/>
</dbReference>
<dbReference type="InterPro" id="IPR000719">
    <property type="entry name" value="Prot_kinase_dom"/>
</dbReference>